<evidence type="ECO:0000256" key="1">
    <source>
        <dbReference type="SAM" id="MobiDB-lite"/>
    </source>
</evidence>
<dbReference type="Pfam" id="PF00094">
    <property type="entry name" value="VWD"/>
    <property type="match status" value="1"/>
</dbReference>
<accession>A0A4V6Q1V6</accession>
<reference evidence="3 4" key="1">
    <citation type="submission" date="2019-03" db="EMBL/GenBank/DDBJ databases">
        <title>Sequencing the genomes of 1000 actinobacteria strains.</title>
        <authorList>
            <person name="Klenk H.-P."/>
        </authorList>
    </citation>
    <scope>NUCLEOTIDE SEQUENCE [LARGE SCALE GENOMIC DNA]</scope>
    <source>
        <strain evidence="3 4">DSM 18936</strain>
    </source>
</reference>
<proteinExistence type="predicted"/>
<comment type="caution">
    <text evidence="3">The sequence shown here is derived from an EMBL/GenBank/DDBJ whole genome shotgun (WGS) entry which is preliminary data.</text>
</comment>
<feature type="compositionally biased region" description="Pro residues" evidence="1">
    <location>
        <begin position="1241"/>
        <end position="1260"/>
    </location>
</feature>
<evidence type="ECO:0000259" key="2">
    <source>
        <dbReference type="PROSITE" id="PS51233"/>
    </source>
</evidence>
<gene>
    <name evidence="3" type="ORF">BDK89_0865</name>
</gene>
<dbReference type="InterPro" id="IPR001846">
    <property type="entry name" value="VWF_type-D"/>
</dbReference>
<sequence length="3288" mass="339901">MSAVVLNVTAVAPLGAGHVTVFPCGGVPNASSLNYVAGSVVANEVVAKVSPDGTVCIHSHAEAHVVADVTGFVVEGASVVSLVPGRLLETRSGSGFATVDGEFVGGGRVQAGGRVEFGVLGRGGVPADGVSAVVLNVTAVGPLGAGHVTVFPCGGVPNASSLNYVAGSVVANEVVAKVSPDGTVCIHSHAEAHVVADVTGFVVEGASVVSLVPGRLLETRSGSGFATVDGEFVGGGRVQAGGRVEFDVLGRGGVPADGVSAVVLNVTAVAPLGAGHVTVFPCGGVPNASSLNYVAGSVVANEVVAKVSADGTVCVRTHADTHLIADITGYVTVPDDPDPDPDPYPTEELEPGWHIMPDSVFLTAPGQSDTARMVHIGADGQPSGRLVPSGTTVTPVGANPFDVERAGADIEITEGGIGATPFAVAIPGVDEPLLLWATSARLRSGVELIPADDFVTPNDLPGTDGFAPFTTAEIGARTSFDGSGDVISWAVAGGYAPVVLEGAAPVTGTVFVASDGSTMFGRVIERPGAPTLERGGRSLITVELAELTDVYTELDGAVDAAEMFEAGLLGEIGGGELVCTGPDCPPAAPSASALRVIEALPEADGNDEPRCVAGLGAGITSLTPPTITNGIAPVGGMRATVSGNELYRFEMQYGIGGSLTLGMGVKAQGSISFDFTCTVTTLPSARFPVIPALAAVFVATMEPTVKLGLNASVSGGPSLEASVTCGVSFEYSYGFTYVPGDGFDPRETVEHPEPTCTPKLAAQWETGPSTIQVSITPSLNGEIGIDVGGSVLTWLGRQFDVDDLGRLKLIGLSAATELRAKWENEDQVRVAKAGASEVGVHLNVGASILFTSVNNALEALGIPVTVSFPALVYTQPIAQLYSTYNKTGSPTISLNGEIQSGGALVVQVEPDDELEVGGFLAQAPAIGAFLLPGPLLPTEIVDGALFIKDSDGEWIKRGGMSFTTSPSGFDPDVEELTGTLTITEDLCEELGDSARDAMVLAEQKMGPLGIFGYLEEFALRCGSSLEFEADQLQIPTPEGATSSSVDLVPGALADTLWKIDDTDPIPDWLTVNPTTGTFDDQDTPTPITVSVDCATILDSGSSSQLYTLTATTDDDAIEEPLVDTLPISVTCDFFRIVEDEVIGGSPVNFATDGYLDDEWTSSELDPSSGFLRGQSSTSDEDSVLSATTPPDNRVPDPIPPPGCAAGVPGQADLPELRFPVSATTSHRGFDTVTVIWEERPGFPPEPGQPCPPPPPGPPGGPGGTGGTGGTGGPGGSGGSGGSGTSTGGGWGDPHMITFDGLTYDSQTLGEYLYAGPLDDDPAAPRVYARHEFTSAASALLPTSITAVAVAVDDHVVEVYGREADELRIDGVPTVIASGESVELSDTATLRRSGTDYVVDHPLMTVQIQPGAHIDVEITVYDDGTFGGLIGIADGDPANDIIERDPDLPVESWTSYAVADARADGDLVIAIAESWRITEPDESPFSIPSDAFDDISPPRPGSELLEPYRVQAREMLAAVDAFCTGDTGAGAYAVDVFAIELAIGNDPALLGCTFEVNGRVVTDVPQLPVTRAEVQIDAPGLAPCVVTTASDGGFRCRLGLDSAEIAAGELTLPVDLTAVVTPRGAAAPAATVAVALDEPAPFNGYRAVDTGDIVVPVGTTKTLLLAGDLTALGEPVTQSTGVDVVARDDAGTAVLTRRLNVTPDGTGAYDTAVALPLDVTDVEVVWKYGMPGDPFPSASFDGLVPGTNSRRFDAAYEPVTVELSGTMLYNGQPDPAARIDVRSTRSDGSTRTLGYPVTADGAGAYSVDIVLPVAAAEVEFSGVFGSSVDPPVTATWTPPATGSASTTFDAIVDAPVLVVSGTVHRNGAVVRPTVFEIVASTGAGEFTDRRTTYPDPVDGSYSFDVDLPSSATAATVRALIGVAASDHPETTVESLVDGANPVAFVVDLGTPTLRLSGVATGGGVPWTSGFAVVVEADGFSTTSYASPAADGSYGLDVDLPLGTTDVDVVARIGYSADDWVATTFSGLGSGVNDRDLDPAVVATGIALSGALSLDGIPAASPVSLYLRGLDAGGDVVAYRTPVVTPTDGDYEGTTVFPPNVASVQAWAAVGWFPYQRPWQQFDDLVTGRNDLEMDDHAVTRSIAITGSITSGSGFVAGPLDLVVTSQIPLPDGGTDERVDRRRVTASYTDGTFAVDVLVPEVASSATIVAEVGPDPVDYPTLTIDPLSPGTNPAELTGDVPLSVEIELTAVLADADGPVTEPTSLRYITRDGSNIVIGDETIDIVPSSEGIAVVDIETLNVVRSIEVSRVVGLPGEPPPTTTFTGLRPGTNEVTFVDVYDPPVLTLSGTATRNGEPIVDDLELEFAVGDGALGATSFATTVTPGPDGTFSVERIFARGTTTTDVTITSPDSGDPVAQATVALSDGSQTASLDLVSARPQLELAGVALLGDAPPSGDVQFDLVLRGGEPDEQRSFDVDPDANGDYALDAGLLPHWVESATVTARIGFDPDDWPTQEIPALTPGPNLVTFDAIADVQLLDISGTIELGEAAYDQPFYLRIFTRDTDGLHIDSPQFLVEPDENGAYSYRYETPAEAAEVDLRASVFPIGGGSDAIVLQTFGPLDGGLNAIAFDPTFDLRAIRLSGTLLQDGAPQSAQQSFQIRTYTEGSSNIATTRVAATGPLDGSGGYVGDVVVLPADTTRVEVGINYPLPRNGGTWTSGNNAVYQTTDLAVPGYNEIDFSEDYVPNIVRMSGTFERDGNPITDEVTLSVTWRQYFPGSGVYPQTQTYTVTPDAQGDYSIDLYGARLANAVGVDVQIGVTAEDHPSVVLDPIAPGVDLLEFDVDYLTTTLELSGVLGYLGTPPSGTETLRIYTYDGFPGQQLGTVYATIDPDDVTGAYSTTVQIPSASVQATVQLEYGTFFETYERFVSSFSPLTPGTSHAFTFDAATTSIDLSGSVDESGVPFTNGSFALAIAAYDGAVELDPDVRDGMANLTTDGSGDYSTTVFLPAGTDRLVLTTSLGGVAPVEVTGFPSPGHVARTVDFSSSGIGSVTVSGTLTQDGAPIVGTQPSVTVTAITAEDDGDGPFYAGEEDSESITVSTDAGDGSFSELFDVGTTADFIQVAVIFPDAPDVPYIRNFDVRGLADPWSVSVDIDHSANRLEYSAFVEIYDEDEDRTDECAYGYEPFIFDLTVFAYDGEVGSPGVTATEVLSMPVIPAGDWYWDDSQIDAVVALPPGTLDVVFDIATWPYYFDDTVADANFGYAFAFGTVVDGGVTEIDDYVIADCDPIDVGF</sequence>
<dbReference type="Proteomes" id="UP000294558">
    <property type="component" value="Unassembled WGS sequence"/>
</dbReference>
<protein>
    <submittedName>
        <fullName evidence="3">von Willebrand factor type D domain-containing protein</fullName>
    </submittedName>
</protein>
<feature type="region of interest" description="Disordered" evidence="1">
    <location>
        <begin position="1160"/>
        <end position="1210"/>
    </location>
</feature>
<name>A0A4V6Q1V6_9ACTN</name>
<feature type="region of interest" description="Disordered" evidence="1">
    <location>
        <begin position="1238"/>
        <end position="1291"/>
    </location>
</feature>
<dbReference type="EMBL" id="SOAU01000001">
    <property type="protein sequence ID" value="TDT15298.1"/>
    <property type="molecule type" value="Genomic_DNA"/>
</dbReference>
<organism evidence="3 4">
    <name type="scientific">Ilumatobacter fluminis</name>
    <dbReference type="NCBI Taxonomy" id="467091"/>
    <lineage>
        <taxon>Bacteria</taxon>
        <taxon>Bacillati</taxon>
        <taxon>Actinomycetota</taxon>
        <taxon>Acidimicrobiia</taxon>
        <taxon>Acidimicrobiales</taxon>
        <taxon>Ilumatobacteraceae</taxon>
        <taxon>Ilumatobacter</taxon>
    </lineage>
</organism>
<dbReference type="SMART" id="SM00216">
    <property type="entry name" value="VWD"/>
    <property type="match status" value="1"/>
</dbReference>
<keyword evidence="4" id="KW-1185">Reference proteome</keyword>
<feature type="compositionally biased region" description="Gly residues" evidence="1">
    <location>
        <begin position="1261"/>
        <end position="1291"/>
    </location>
</feature>
<feature type="domain" description="VWFD" evidence="2">
    <location>
        <begin position="1285"/>
        <end position="1483"/>
    </location>
</feature>
<evidence type="ECO:0000313" key="4">
    <source>
        <dbReference type="Proteomes" id="UP000294558"/>
    </source>
</evidence>
<evidence type="ECO:0000313" key="3">
    <source>
        <dbReference type="EMBL" id="TDT15298.1"/>
    </source>
</evidence>
<dbReference type="PROSITE" id="PS51233">
    <property type="entry name" value="VWFD"/>
    <property type="match status" value="1"/>
</dbReference>